<evidence type="ECO:0000256" key="1">
    <source>
        <dbReference type="ARBA" id="ARBA00004613"/>
    </source>
</evidence>
<dbReference type="Gene3D" id="3.20.20.370">
    <property type="entry name" value="Glycoside hydrolase/deacetylase"/>
    <property type="match status" value="1"/>
</dbReference>
<dbReference type="InterPro" id="IPR002509">
    <property type="entry name" value="NODB_dom"/>
</dbReference>
<keyword evidence="2" id="KW-0732">Signal</keyword>
<dbReference type="GO" id="GO:0016810">
    <property type="term" value="F:hydrolase activity, acting on carbon-nitrogen (but not peptide) bonds"/>
    <property type="evidence" value="ECO:0007669"/>
    <property type="project" value="InterPro"/>
</dbReference>
<dbReference type="RefSeq" id="WP_176760486.1">
    <property type="nucleotide sequence ID" value="NZ_FMYW01000010.1"/>
</dbReference>
<dbReference type="CDD" id="cd10918">
    <property type="entry name" value="CE4_NodB_like_5s_6s"/>
    <property type="match status" value="1"/>
</dbReference>
<proteinExistence type="predicted"/>
<evidence type="ECO:0000313" key="6">
    <source>
        <dbReference type="Proteomes" id="UP000198943"/>
    </source>
</evidence>
<dbReference type="SUPFAM" id="SSF88713">
    <property type="entry name" value="Glycoside hydrolase/deacetylase"/>
    <property type="match status" value="1"/>
</dbReference>
<dbReference type="GO" id="GO:0005576">
    <property type="term" value="C:extracellular region"/>
    <property type="evidence" value="ECO:0007669"/>
    <property type="project" value="UniProtKB-SubCell"/>
</dbReference>
<protein>
    <submittedName>
        <fullName evidence="5">Polysaccharide deacetylase</fullName>
    </submittedName>
</protein>
<sequence>MYLKNSKAITVLISFICFFAICAGLFAYAHHIGSPVLESGRLEWISRVIYGPNVRREIARLKHAKELSPEVFPITALCYHEVRPDRADDFLNVNPEILRRHIREFREAGFTFIDVDDLRQYEAGTAQPPEKAVLLSFDDGYADNYKYAYPVLREEKVTGTFFVVSSMVGKDNRMTAGQLKEMQANGMKIGSHTVNHEVLTKKSAEQIDYELRVSREQLETMLGKPVYALAYPTGYVNSTVQSIAEKYYDMAFIASVIPDAKQTRYTLQRYGVFNWNEHIESIFRNR</sequence>
<evidence type="ECO:0000256" key="2">
    <source>
        <dbReference type="ARBA" id="ARBA00022729"/>
    </source>
</evidence>
<dbReference type="Proteomes" id="UP000198943">
    <property type="component" value="Unassembled WGS sequence"/>
</dbReference>
<reference evidence="6" key="1">
    <citation type="submission" date="2016-10" db="EMBL/GenBank/DDBJ databases">
        <authorList>
            <person name="Varghese N."/>
            <person name="Submissions S."/>
        </authorList>
    </citation>
    <scope>NUCLEOTIDE SEQUENCE [LARGE SCALE GENOMIC DNA]</scope>
    <source>
        <strain evidence="6">DSM 11005</strain>
    </source>
</reference>
<evidence type="ECO:0000259" key="4">
    <source>
        <dbReference type="PROSITE" id="PS51677"/>
    </source>
</evidence>
<gene>
    <name evidence="5" type="ORF">SAMN04487864_110109</name>
</gene>
<keyword evidence="3" id="KW-0812">Transmembrane</keyword>
<dbReference type="PROSITE" id="PS51677">
    <property type="entry name" value="NODB"/>
    <property type="match status" value="1"/>
</dbReference>
<dbReference type="GO" id="GO:0005975">
    <property type="term" value="P:carbohydrate metabolic process"/>
    <property type="evidence" value="ECO:0007669"/>
    <property type="project" value="InterPro"/>
</dbReference>
<dbReference type="PANTHER" id="PTHR34216:SF3">
    <property type="entry name" value="POLY-BETA-1,6-N-ACETYL-D-GLUCOSAMINE N-DEACETYLASE"/>
    <property type="match status" value="1"/>
</dbReference>
<keyword evidence="3" id="KW-1133">Transmembrane helix</keyword>
<dbReference type="Pfam" id="PF01522">
    <property type="entry name" value="Polysacc_deac_1"/>
    <property type="match status" value="1"/>
</dbReference>
<evidence type="ECO:0000313" key="5">
    <source>
        <dbReference type="EMBL" id="SDC58310.1"/>
    </source>
</evidence>
<dbReference type="InterPro" id="IPR011330">
    <property type="entry name" value="Glyco_hydro/deAcase_b/a-brl"/>
</dbReference>
<evidence type="ECO:0000256" key="3">
    <source>
        <dbReference type="SAM" id="Phobius"/>
    </source>
</evidence>
<organism evidence="5 6">
    <name type="scientific">Succiniclasticum ruminis</name>
    <dbReference type="NCBI Taxonomy" id="40841"/>
    <lineage>
        <taxon>Bacteria</taxon>
        <taxon>Bacillati</taxon>
        <taxon>Bacillota</taxon>
        <taxon>Negativicutes</taxon>
        <taxon>Acidaminococcales</taxon>
        <taxon>Acidaminococcaceae</taxon>
        <taxon>Succiniclasticum</taxon>
    </lineage>
</organism>
<comment type="subcellular location">
    <subcellularLocation>
        <location evidence="1">Secreted</location>
    </subcellularLocation>
</comment>
<name>A0A1G6MRZ2_9FIRM</name>
<dbReference type="PANTHER" id="PTHR34216">
    <property type="match status" value="1"/>
</dbReference>
<accession>A0A1G6MRZ2</accession>
<feature type="transmembrane region" description="Helical" evidence="3">
    <location>
        <begin position="9"/>
        <end position="29"/>
    </location>
</feature>
<dbReference type="AlphaFoldDB" id="A0A1G6MRZ2"/>
<feature type="domain" description="NodB homology" evidence="4">
    <location>
        <begin position="131"/>
        <end position="286"/>
    </location>
</feature>
<dbReference type="EMBL" id="FMYW01000010">
    <property type="protein sequence ID" value="SDC58310.1"/>
    <property type="molecule type" value="Genomic_DNA"/>
</dbReference>
<keyword evidence="6" id="KW-1185">Reference proteome</keyword>
<dbReference type="InterPro" id="IPR051398">
    <property type="entry name" value="Polysacch_Deacetylase"/>
</dbReference>
<keyword evidence="3" id="KW-0472">Membrane</keyword>